<dbReference type="Proteomes" id="UP000176853">
    <property type="component" value="Unassembled WGS sequence"/>
</dbReference>
<dbReference type="PANTHER" id="PTHR30399">
    <property type="entry name" value="UNCHARACTERIZED PROTEIN YGJP"/>
    <property type="match status" value="1"/>
</dbReference>
<dbReference type="InterPro" id="IPR002725">
    <property type="entry name" value="YgjP-like_metallopeptidase"/>
</dbReference>
<evidence type="ECO:0000259" key="1">
    <source>
        <dbReference type="Pfam" id="PF01863"/>
    </source>
</evidence>
<proteinExistence type="predicted"/>
<accession>A0A1F4V5T8</accession>
<gene>
    <name evidence="2" type="ORF">A2709_02420</name>
</gene>
<protein>
    <recommendedName>
        <fullName evidence="1">YgjP-like metallopeptidase domain-containing protein</fullName>
    </recommendedName>
</protein>
<evidence type="ECO:0000313" key="3">
    <source>
        <dbReference type="Proteomes" id="UP000176853"/>
    </source>
</evidence>
<name>A0A1F4V5T8_UNCKA</name>
<dbReference type="Pfam" id="PF01863">
    <property type="entry name" value="YgjP-like"/>
    <property type="match status" value="1"/>
</dbReference>
<dbReference type="PANTHER" id="PTHR30399:SF1">
    <property type="entry name" value="UTP PYROPHOSPHATASE"/>
    <property type="match status" value="1"/>
</dbReference>
<dbReference type="InterPro" id="IPR053136">
    <property type="entry name" value="UTP_pyrophosphatase-like"/>
</dbReference>
<feature type="domain" description="YgjP-like metallopeptidase" evidence="1">
    <location>
        <begin position="24"/>
        <end position="121"/>
    </location>
</feature>
<dbReference type="AlphaFoldDB" id="A0A1F4V5T8"/>
<dbReference type="EMBL" id="MEVB01000014">
    <property type="protein sequence ID" value="OGC52547.1"/>
    <property type="molecule type" value="Genomic_DNA"/>
</dbReference>
<reference evidence="2 3" key="1">
    <citation type="journal article" date="2016" name="Nat. Commun.">
        <title>Thousands of microbial genomes shed light on interconnected biogeochemical processes in an aquifer system.</title>
        <authorList>
            <person name="Anantharaman K."/>
            <person name="Brown C.T."/>
            <person name="Hug L.A."/>
            <person name="Sharon I."/>
            <person name="Castelle C.J."/>
            <person name="Probst A.J."/>
            <person name="Thomas B.C."/>
            <person name="Singh A."/>
            <person name="Wilkins M.J."/>
            <person name="Karaoz U."/>
            <person name="Brodie E.L."/>
            <person name="Williams K.H."/>
            <person name="Hubbard S.S."/>
            <person name="Banfield J.F."/>
        </authorList>
    </citation>
    <scope>NUCLEOTIDE SEQUENCE [LARGE SCALE GENOMIC DNA]</scope>
</reference>
<organism evidence="2 3">
    <name type="scientific">candidate division WWE3 bacterium RIFCSPHIGHO2_01_FULL_43_9</name>
    <dbReference type="NCBI Taxonomy" id="1802618"/>
    <lineage>
        <taxon>Bacteria</taxon>
        <taxon>Katanobacteria</taxon>
    </lineage>
</organism>
<dbReference type="Gene3D" id="3.30.2010.10">
    <property type="entry name" value="Metalloproteases ('zincins'), catalytic domain"/>
    <property type="match status" value="1"/>
</dbReference>
<dbReference type="CDD" id="cd07344">
    <property type="entry name" value="M48_yhfN_like"/>
    <property type="match status" value="1"/>
</dbReference>
<comment type="caution">
    <text evidence="2">The sequence shown here is derived from an EMBL/GenBank/DDBJ whole genome shotgun (WGS) entry which is preliminary data.</text>
</comment>
<sequence>MTQSLFIRLLKFRRKSPKDYLRCKEAARDLVLTRLNYFNSFYSFTWNRIAIKNTTRRWGSCSKKRNLNFCYKVVLLDPGLADYIIVHELCHLGQFNHSAKYWELVARAIPDYKKQRLQLKAMSISRRYS</sequence>
<evidence type="ECO:0000313" key="2">
    <source>
        <dbReference type="EMBL" id="OGC52547.1"/>
    </source>
</evidence>